<dbReference type="AlphaFoldDB" id="A0A640W6X1"/>
<evidence type="ECO:0000259" key="6">
    <source>
        <dbReference type="PROSITE" id="PS50249"/>
    </source>
</evidence>
<sequence length="165" mass="18862">MKFQKIKAGENAESYIAHSPVTEAEILRLALQLAARQMFKGKPLTDPSRLAEHLQMLLQDYEHEVFALVMLDKGRRVISIEEVFLTTPDSDRIYPREVVRMALRHNSSAVVLVHYHPSGDPTPSSEDRLITKILKTALDLIGIRTLDHIFIGSERYISLDQLDWI</sequence>
<feature type="domain" description="MPN" evidence="6">
    <location>
        <begin position="43"/>
        <end position="165"/>
    </location>
</feature>
<protein>
    <submittedName>
        <fullName evidence="7">DNA repair protein RadC</fullName>
    </submittedName>
</protein>
<dbReference type="Gene3D" id="3.40.140.10">
    <property type="entry name" value="Cytidine Deaminase, domain 2"/>
    <property type="match status" value="1"/>
</dbReference>
<dbReference type="PANTHER" id="PTHR30471">
    <property type="entry name" value="DNA REPAIR PROTEIN RADC"/>
    <property type="match status" value="1"/>
</dbReference>
<dbReference type="GO" id="GO:0046872">
    <property type="term" value="F:metal ion binding"/>
    <property type="evidence" value="ECO:0007669"/>
    <property type="project" value="UniProtKB-KW"/>
</dbReference>
<evidence type="ECO:0000256" key="3">
    <source>
        <dbReference type="ARBA" id="ARBA00022801"/>
    </source>
</evidence>
<accession>A0A640W6X1</accession>
<evidence type="ECO:0000256" key="4">
    <source>
        <dbReference type="ARBA" id="ARBA00022833"/>
    </source>
</evidence>
<evidence type="ECO:0000256" key="2">
    <source>
        <dbReference type="ARBA" id="ARBA00022723"/>
    </source>
</evidence>
<dbReference type="InterPro" id="IPR025657">
    <property type="entry name" value="RadC_JAB"/>
</dbReference>
<evidence type="ECO:0000313" key="8">
    <source>
        <dbReference type="Proteomes" id="UP000466024"/>
    </source>
</evidence>
<comment type="caution">
    <text evidence="7">The sequence shown here is derived from an EMBL/GenBank/DDBJ whole genome shotgun (WGS) entry which is preliminary data.</text>
</comment>
<dbReference type="EMBL" id="VTPX01000025">
    <property type="protein sequence ID" value="KAA0015240.1"/>
    <property type="molecule type" value="Genomic_DNA"/>
</dbReference>
<evidence type="ECO:0000256" key="5">
    <source>
        <dbReference type="ARBA" id="ARBA00023049"/>
    </source>
</evidence>
<evidence type="ECO:0000256" key="1">
    <source>
        <dbReference type="ARBA" id="ARBA00022670"/>
    </source>
</evidence>
<dbReference type="InterPro" id="IPR001405">
    <property type="entry name" value="UPF0758"/>
</dbReference>
<keyword evidence="3" id="KW-0378">Hydrolase</keyword>
<reference evidence="7 8" key="1">
    <citation type="submission" date="2019-08" db="EMBL/GenBank/DDBJ databases">
        <title>Bioinformatics analysis of the strain L3 and L5.</title>
        <authorList>
            <person name="Li X."/>
        </authorList>
    </citation>
    <scope>NUCLEOTIDE SEQUENCE [LARGE SCALE GENOMIC DNA]</scope>
    <source>
        <strain evidence="7 8">L3</strain>
    </source>
</reference>
<dbReference type="GO" id="GO:0008237">
    <property type="term" value="F:metallopeptidase activity"/>
    <property type="evidence" value="ECO:0007669"/>
    <property type="project" value="UniProtKB-KW"/>
</dbReference>
<dbReference type="InterPro" id="IPR037518">
    <property type="entry name" value="MPN"/>
</dbReference>
<evidence type="ECO:0000313" key="7">
    <source>
        <dbReference type="EMBL" id="KAA0015240.1"/>
    </source>
</evidence>
<keyword evidence="4" id="KW-0862">Zinc</keyword>
<dbReference type="Proteomes" id="UP000466024">
    <property type="component" value="Unassembled WGS sequence"/>
</dbReference>
<dbReference type="CDD" id="cd08071">
    <property type="entry name" value="MPN_DUF2466"/>
    <property type="match status" value="1"/>
</dbReference>
<dbReference type="SUPFAM" id="SSF102712">
    <property type="entry name" value="JAB1/MPN domain"/>
    <property type="match status" value="1"/>
</dbReference>
<keyword evidence="5" id="KW-0482">Metalloprotease</keyword>
<dbReference type="Pfam" id="PF04002">
    <property type="entry name" value="RadC"/>
    <property type="match status" value="1"/>
</dbReference>
<dbReference type="PROSITE" id="PS50249">
    <property type="entry name" value="MPN"/>
    <property type="match status" value="1"/>
</dbReference>
<gene>
    <name evidence="7" type="ORF">F0A16_21190</name>
</gene>
<keyword evidence="1" id="KW-0645">Protease</keyword>
<keyword evidence="2" id="KW-0479">Metal-binding</keyword>
<name>A0A640W6X1_9GAMM</name>
<dbReference type="GO" id="GO:0006508">
    <property type="term" value="P:proteolysis"/>
    <property type="evidence" value="ECO:0007669"/>
    <property type="project" value="UniProtKB-KW"/>
</dbReference>
<proteinExistence type="predicted"/>
<keyword evidence="8" id="KW-1185">Reference proteome</keyword>
<dbReference type="PANTHER" id="PTHR30471:SF3">
    <property type="entry name" value="UPF0758 PROTEIN YEES-RELATED"/>
    <property type="match status" value="1"/>
</dbReference>
<dbReference type="RefSeq" id="WP_149438007.1">
    <property type="nucleotide sequence ID" value="NZ_VTPX01000025.1"/>
</dbReference>
<organism evidence="7 8">
    <name type="scientific">Salinicola corii</name>
    <dbReference type="NCBI Taxonomy" id="2606937"/>
    <lineage>
        <taxon>Bacteria</taxon>
        <taxon>Pseudomonadati</taxon>
        <taxon>Pseudomonadota</taxon>
        <taxon>Gammaproteobacteria</taxon>
        <taxon>Oceanospirillales</taxon>
        <taxon>Halomonadaceae</taxon>
        <taxon>Salinicola</taxon>
    </lineage>
</organism>